<dbReference type="SUPFAM" id="SSF53448">
    <property type="entry name" value="Nucleotide-diphospho-sugar transferases"/>
    <property type="match status" value="1"/>
</dbReference>
<dbReference type="InterPro" id="IPR029044">
    <property type="entry name" value="Nucleotide-diphossugar_trans"/>
</dbReference>
<evidence type="ECO:0000313" key="2">
    <source>
        <dbReference type="EMBL" id="OGE41342.1"/>
    </source>
</evidence>
<gene>
    <name evidence="2" type="ORF">A3D25_02345</name>
</gene>
<organism evidence="2 3">
    <name type="scientific">Candidatus Daviesbacteria bacterium RIFCSPHIGHO2_02_FULL_43_12</name>
    <dbReference type="NCBI Taxonomy" id="1797776"/>
    <lineage>
        <taxon>Bacteria</taxon>
        <taxon>Candidatus Daviesiibacteriota</taxon>
    </lineage>
</organism>
<dbReference type="EMBL" id="MFDD01000002">
    <property type="protein sequence ID" value="OGE41342.1"/>
    <property type="molecule type" value="Genomic_DNA"/>
</dbReference>
<protein>
    <recommendedName>
        <fullName evidence="1">Glycosyltransferase 2-like domain-containing protein</fullName>
    </recommendedName>
</protein>
<proteinExistence type="predicted"/>
<dbReference type="Pfam" id="PF00535">
    <property type="entry name" value="Glycos_transf_2"/>
    <property type="match status" value="1"/>
</dbReference>
<dbReference type="AlphaFoldDB" id="A0A1F5KKC4"/>
<feature type="domain" description="Glycosyltransferase 2-like" evidence="1">
    <location>
        <begin position="4"/>
        <end position="179"/>
    </location>
</feature>
<evidence type="ECO:0000313" key="3">
    <source>
        <dbReference type="Proteomes" id="UP000177328"/>
    </source>
</evidence>
<sequence>MKLSIITVTYNNAQSLVGFIESVLTNAPLDSELVIVDSSSTDETVDMLKKFGQKIVLILSSENIGFGKGSNLGFQRSTGEFVMFLNPDTKVSKTALADLLLFIENHPEVGIVAPALIQKDGNIQPSVRRLPTLWGAIQEYYLGIKRSYEAYVPENNRPQEVESVVGAGMMMRRETFAKLGGFSSKFFMYYEDLELCLRVRKLGLKVYYLPEVKIEHEVGGSFSEQKLQWLRESATMYHGALSFALISLLLRLRKIAWWVK</sequence>
<dbReference type="PANTHER" id="PTHR43179">
    <property type="entry name" value="RHAMNOSYLTRANSFERASE WBBL"/>
    <property type="match status" value="1"/>
</dbReference>
<dbReference type="PANTHER" id="PTHR43179:SF7">
    <property type="entry name" value="RHAMNOSYLTRANSFERASE WBBL"/>
    <property type="match status" value="1"/>
</dbReference>
<dbReference type="Proteomes" id="UP000177328">
    <property type="component" value="Unassembled WGS sequence"/>
</dbReference>
<dbReference type="Gene3D" id="3.90.550.10">
    <property type="entry name" value="Spore Coat Polysaccharide Biosynthesis Protein SpsA, Chain A"/>
    <property type="match status" value="1"/>
</dbReference>
<accession>A0A1F5KKC4</accession>
<comment type="caution">
    <text evidence="2">The sequence shown here is derived from an EMBL/GenBank/DDBJ whole genome shotgun (WGS) entry which is preliminary data.</text>
</comment>
<evidence type="ECO:0000259" key="1">
    <source>
        <dbReference type="Pfam" id="PF00535"/>
    </source>
</evidence>
<reference evidence="2 3" key="1">
    <citation type="journal article" date="2016" name="Nat. Commun.">
        <title>Thousands of microbial genomes shed light on interconnected biogeochemical processes in an aquifer system.</title>
        <authorList>
            <person name="Anantharaman K."/>
            <person name="Brown C.T."/>
            <person name="Hug L.A."/>
            <person name="Sharon I."/>
            <person name="Castelle C.J."/>
            <person name="Probst A.J."/>
            <person name="Thomas B.C."/>
            <person name="Singh A."/>
            <person name="Wilkins M.J."/>
            <person name="Karaoz U."/>
            <person name="Brodie E.L."/>
            <person name="Williams K.H."/>
            <person name="Hubbard S.S."/>
            <person name="Banfield J.F."/>
        </authorList>
    </citation>
    <scope>NUCLEOTIDE SEQUENCE [LARGE SCALE GENOMIC DNA]</scope>
</reference>
<name>A0A1F5KKC4_9BACT</name>
<dbReference type="CDD" id="cd04186">
    <property type="entry name" value="GT_2_like_c"/>
    <property type="match status" value="1"/>
</dbReference>
<dbReference type="InterPro" id="IPR001173">
    <property type="entry name" value="Glyco_trans_2-like"/>
</dbReference>